<organism evidence="1">
    <name type="scientific">Tanacetum cinerariifolium</name>
    <name type="common">Dalmatian daisy</name>
    <name type="synonym">Chrysanthemum cinerariifolium</name>
    <dbReference type="NCBI Taxonomy" id="118510"/>
    <lineage>
        <taxon>Eukaryota</taxon>
        <taxon>Viridiplantae</taxon>
        <taxon>Streptophyta</taxon>
        <taxon>Embryophyta</taxon>
        <taxon>Tracheophyta</taxon>
        <taxon>Spermatophyta</taxon>
        <taxon>Magnoliopsida</taxon>
        <taxon>eudicotyledons</taxon>
        <taxon>Gunneridae</taxon>
        <taxon>Pentapetalae</taxon>
        <taxon>asterids</taxon>
        <taxon>campanulids</taxon>
        <taxon>Asterales</taxon>
        <taxon>Asteraceae</taxon>
        <taxon>Asteroideae</taxon>
        <taxon>Anthemideae</taxon>
        <taxon>Anthemidinae</taxon>
        <taxon>Tanacetum</taxon>
    </lineage>
</organism>
<gene>
    <name evidence="1" type="ORF">Tci_909097</name>
</gene>
<reference evidence="1" key="1">
    <citation type="journal article" date="2019" name="Sci. Rep.">
        <title>Draft genome of Tanacetum cinerariifolium, the natural source of mosquito coil.</title>
        <authorList>
            <person name="Yamashiro T."/>
            <person name="Shiraishi A."/>
            <person name="Satake H."/>
            <person name="Nakayama K."/>
        </authorList>
    </citation>
    <scope>NUCLEOTIDE SEQUENCE</scope>
</reference>
<dbReference type="EMBL" id="BKCJ011481120">
    <property type="protein sequence ID" value="GFD37128.1"/>
    <property type="molecule type" value="Genomic_DNA"/>
</dbReference>
<proteinExistence type="predicted"/>
<protein>
    <submittedName>
        <fullName evidence="1">Uncharacterized protein</fullName>
    </submittedName>
</protein>
<dbReference type="AlphaFoldDB" id="A0A699VUF5"/>
<evidence type="ECO:0000313" key="1">
    <source>
        <dbReference type="EMBL" id="GFD37128.1"/>
    </source>
</evidence>
<comment type="caution">
    <text evidence="1">The sequence shown here is derived from an EMBL/GenBank/DDBJ whole genome shotgun (WGS) entry which is preliminary data.</text>
</comment>
<sequence length="79" mass="9074">MLFSFVMVLMLAGPIFLLIIPPSLPQRMLVYLLQLRTKLFASNSEPVLVRKVIPTAERIDSSWPKEPFDAIKKIDLQTF</sequence>
<name>A0A699VUF5_TANCI</name>
<accession>A0A699VUF5</accession>